<dbReference type="SUPFAM" id="SSF103515">
    <property type="entry name" value="Autotransporter"/>
    <property type="match status" value="1"/>
</dbReference>
<evidence type="ECO:0000259" key="7">
    <source>
        <dbReference type="PROSITE" id="PS51208"/>
    </source>
</evidence>
<sequence length="1041" mass="111007">MKINKSFFNHFNEISGSYSRYIWKPLENQRSDLKLICWLLLTAVITFSVNSVFAATAEDFRTMEYMRNGAALDSIHAAEAYALGYTGAGVTVGIIDRNADLTGDEFQGRIDSGAQWISDPNDGNDHGFWVAGVIGAAKNNIGIHGIAYNANLLPLGTDASTLALAQAMQTMAAHPDVKIINNSWGFSLYYDEIASYGSDTQAELTDTIIPIFQSLGETLANQGQLMVFSAGNDGHLTPSLLSAFPTLLDTTGFQDNIANNWLNVMAYDPTQASTSAAFIATFSNLAQGASDYSLLAPGVGINTTSENNSYVTTNGTSFAAPYVSGVAALVSEAFPYMSGKQLADVLLSTATRLTGANLPKAVVLLRQDFDDSQQLTGVTIKVYSTRTGITFSDEEMTALIKSVKIQIPSVADERVKEVILAAATDQSITVLSQNDYEALFGQGIVNAYKAVQGPGALNAKRLTDSDLNDGQFGGKYALYSVNTQGFDSTWSNDIAQVKHDVSSSTLFQLDVGLRKQGTGTLYLTGNDTFAGPTVIEGGKLVVGKVAGGSGSLAGSVWVESGAVLGGHGTVKGSVVVQSNGTLSPGNSIGTLTVGNVLFNPGSVYEYEIDSQGNTDKLIVTNNAVLAGTLKVVNQNVGHLGDHFTLLEVGGTLSGSFDNLEAANSALFLTDKLGYGAQNAFIDVTRNNVLFSDVALGSNQKAVANAIESQSGGPVFSAIADLQDVGSAQRAFDNLNGEFFATSRSALIQNSRYVRDALNSTMRTAGMAEHPWLNTWTYDGHQDSEGPRAGVKHDGYGLLIGNGGRIGKQGVMGFAIGAEKGQITMDDRASRADVTAYHIAGYLSGHTLALDLHSGISYSYLTLDSQRDITVAGLNGVAEADYHANLAQGFVEASHRFSFFDIVSFEPYGNAAYVWLQSPRGQETGNRAALVFDKETSEAAFTTAGLRMEIQPLSSVPISLYGDVGYQHRMTEEANHQMQLQFVQGGDQYEVEGLQPAENLTLLRAGVKADFSRDMHLLLEYQGDRAANVKDDSARVQFSMAF</sequence>
<keyword evidence="4 6" id="KW-0378">Hydrolase</keyword>
<dbReference type="InterPro" id="IPR000209">
    <property type="entry name" value="Peptidase_S8/S53_dom"/>
</dbReference>
<keyword evidence="10" id="KW-1185">Reference proteome</keyword>
<evidence type="ECO:0000313" key="10">
    <source>
        <dbReference type="Proteomes" id="UP000017700"/>
    </source>
</evidence>
<dbReference type="InterPro" id="IPR005546">
    <property type="entry name" value="Autotransporte_beta"/>
</dbReference>
<dbReference type="PANTHER" id="PTHR43806:SF11">
    <property type="entry name" value="CEREVISIN-RELATED"/>
    <property type="match status" value="1"/>
</dbReference>
<feature type="domain" description="Autotransporter" evidence="7">
    <location>
        <begin position="763"/>
        <end position="1041"/>
    </location>
</feature>
<gene>
    <name evidence="8" type="ORF">CWC46_19700</name>
    <name evidence="9" type="ORF">Ser39006_019700</name>
</gene>
<name>A0A2I5TB88_SERS3</name>
<keyword evidence="3" id="KW-0732">Signal</keyword>
<dbReference type="KEGG" id="serq:CWC46_19700"/>
<dbReference type="SUPFAM" id="SSF52743">
    <property type="entry name" value="Subtilisin-like"/>
    <property type="match status" value="1"/>
</dbReference>
<dbReference type="Gene3D" id="2.40.128.130">
    <property type="entry name" value="Autotransporter beta-domain"/>
    <property type="match status" value="1"/>
</dbReference>
<dbReference type="OrthoDB" id="9780507at2"/>
<dbReference type="STRING" id="104623.Ser39006_01564"/>
<dbReference type="Gene3D" id="3.40.50.200">
    <property type="entry name" value="Peptidase S8/S53 domain"/>
    <property type="match status" value="1"/>
</dbReference>
<feature type="active site" description="Charge relay system" evidence="6">
    <location>
        <position position="96"/>
    </location>
</feature>
<evidence type="ECO:0000256" key="4">
    <source>
        <dbReference type="ARBA" id="ARBA00022801"/>
    </source>
</evidence>
<dbReference type="KEGG" id="sera:Ser39006_019700"/>
<accession>A0A2I5TB88</accession>
<evidence type="ECO:0000256" key="5">
    <source>
        <dbReference type="ARBA" id="ARBA00022825"/>
    </source>
</evidence>
<dbReference type="GO" id="GO:0004252">
    <property type="term" value="F:serine-type endopeptidase activity"/>
    <property type="evidence" value="ECO:0007669"/>
    <property type="project" value="UniProtKB-UniRule"/>
</dbReference>
<reference evidence="9" key="2">
    <citation type="submission" date="2013-09" db="EMBL/GenBank/DDBJ databases">
        <authorList>
            <person name="Wang G."/>
            <person name="Yang Y."/>
            <person name="Su Y."/>
        </authorList>
    </citation>
    <scope>NUCLEOTIDE SEQUENCE</scope>
    <source>
        <strain evidence="9">ATCC 39006</strain>
    </source>
</reference>
<keyword evidence="2 6" id="KW-0645">Protease</keyword>
<dbReference type="InterPro" id="IPR036709">
    <property type="entry name" value="Autotransporte_beta_dom_sf"/>
</dbReference>
<dbReference type="InterPro" id="IPR036852">
    <property type="entry name" value="Peptidase_S8/S53_dom_sf"/>
</dbReference>
<dbReference type="Proteomes" id="UP000233778">
    <property type="component" value="Chromosome"/>
</dbReference>
<dbReference type="InterPro" id="IPR013425">
    <property type="entry name" value="Autotrns_rpt"/>
</dbReference>
<dbReference type="EMBL" id="CP025085">
    <property type="protein sequence ID" value="AUH01831.1"/>
    <property type="molecule type" value="Genomic_DNA"/>
</dbReference>
<dbReference type="GO" id="GO:0006508">
    <property type="term" value="P:proteolysis"/>
    <property type="evidence" value="ECO:0007669"/>
    <property type="project" value="UniProtKB-KW"/>
</dbReference>
<evidence type="ECO:0000256" key="3">
    <source>
        <dbReference type="ARBA" id="ARBA00022729"/>
    </source>
</evidence>
<dbReference type="PROSITE" id="PS51208">
    <property type="entry name" value="AUTOTRANSPORTER"/>
    <property type="match status" value="1"/>
</dbReference>
<dbReference type="PRINTS" id="PR00723">
    <property type="entry name" value="SUBTILISIN"/>
</dbReference>
<dbReference type="PROSITE" id="PS00138">
    <property type="entry name" value="SUBTILASE_SER"/>
    <property type="match status" value="1"/>
</dbReference>
<dbReference type="Pfam" id="PF03797">
    <property type="entry name" value="Autotransporter"/>
    <property type="match status" value="1"/>
</dbReference>
<keyword evidence="5 6" id="KW-0720">Serine protease</keyword>
<dbReference type="Proteomes" id="UP000017700">
    <property type="component" value="Chromosome"/>
</dbReference>
<dbReference type="NCBIfam" id="TIGR02601">
    <property type="entry name" value="autotrns_rpt"/>
    <property type="match status" value="1"/>
</dbReference>
<protein>
    <submittedName>
        <fullName evidence="9">Serine protease</fullName>
    </submittedName>
</protein>
<organism evidence="9 10">
    <name type="scientific">Serratia sp. (strain ATCC 39006)</name>
    <name type="common">Prodigiosinella confusarubida</name>
    <dbReference type="NCBI Taxonomy" id="104623"/>
    <lineage>
        <taxon>Bacteria</taxon>
        <taxon>Pseudomonadati</taxon>
        <taxon>Pseudomonadota</taxon>
        <taxon>Gammaproteobacteria</taxon>
        <taxon>Enterobacterales</taxon>
        <taxon>Pectobacteriaceae</taxon>
        <taxon>Prodigiosinella</taxon>
    </lineage>
</organism>
<dbReference type="Pfam" id="PF12951">
    <property type="entry name" value="PATR"/>
    <property type="match status" value="1"/>
</dbReference>
<dbReference type="SMART" id="SM00869">
    <property type="entry name" value="Autotransporter"/>
    <property type="match status" value="1"/>
</dbReference>
<evidence type="ECO:0000313" key="8">
    <source>
        <dbReference type="EMBL" id="AUH01831.1"/>
    </source>
</evidence>
<dbReference type="InterPro" id="IPR015500">
    <property type="entry name" value="Peptidase_S8_subtilisin-rel"/>
</dbReference>
<evidence type="ECO:0000256" key="1">
    <source>
        <dbReference type="ARBA" id="ARBA00011073"/>
    </source>
</evidence>
<reference evidence="9 10" key="1">
    <citation type="journal article" date="2013" name="Genome Announc.">
        <title>Draft genome sequence of Serratia sp. strain ATCC 39006, a model bacterium for analysis of the biosynthesis and regulation of prodigiosin, a carbapenem, and gas vesicles.</title>
        <authorList>
            <person name="Fineran P.C."/>
            <person name="Iglesias Cans M.C."/>
            <person name="Ramsay J.P."/>
            <person name="Wilf N.M."/>
            <person name="Cossyleon D."/>
            <person name="McNeil M.B."/>
            <person name="Williamson N.R."/>
            <person name="Monson R.E."/>
            <person name="Becher S.A."/>
            <person name="Stanton J.A."/>
            <person name="Brugger K."/>
            <person name="Brown S.D."/>
            <person name="Salmond G.P."/>
        </authorList>
    </citation>
    <scope>NUCLEOTIDE SEQUENCE [LARGE SCALE GENOMIC DNA]</scope>
    <source>
        <strain evidence="9">ATCC 39006</strain>
        <strain evidence="10">ATCC 39006 / SC 11482</strain>
    </source>
</reference>
<dbReference type="CDD" id="cd04848">
    <property type="entry name" value="Peptidases_S8_Autotransporter_serine_protease_like"/>
    <property type="match status" value="1"/>
</dbReference>
<dbReference type="Pfam" id="PF00082">
    <property type="entry name" value="Peptidase_S8"/>
    <property type="match status" value="1"/>
</dbReference>
<feature type="active site" description="Charge relay system" evidence="6">
    <location>
        <position position="126"/>
    </location>
</feature>
<feature type="active site" description="Charge relay system" evidence="6">
    <location>
        <position position="317"/>
    </location>
</feature>
<reference evidence="8 11" key="3">
    <citation type="submission" date="2017-11" db="EMBL/GenBank/DDBJ databases">
        <title>Complete genome sequence of Serratia sp. ATCC 39006 LacA.</title>
        <authorList>
            <person name="Hampton H.G."/>
            <person name="Jackson S.A."/>
            <person name="Jauregui R."/>
            <person name="Poulter G.T.M."/>
            <person name="Salmond G.P.C."/>
            <person name="Fineran P.C."/>
        </authorList>
    </citation>
    <scope>NUCLEOTIDE SEQUENCE [LARGE SCALE GENOMIC DNA]</scope>
    <source>
        <strain evidence="8 11">ATCC 39006</strain>
    </source>
</reference>
<dbReference type="InterPro" id="IPR034061">
    <property type="entry name" value="Peptidases_S8_Autotransporter"/>
</dbReference>
<comment type="similarity">
    <text evidence="1 6">Belongs to the peptidase S8 family.</text>
</comment>
<dbReference type="PROSITE" id="PS51892">
    <property type="entry name" value="SUBTILASE"/>
    <property type="match status" value="1"/>
</dbReference>
<proteinExistence type="inferred from homology"/>
<dbReference type="PANTHER" id="PTHR43806">
    <property type="entry name" value="PEPTIDASE S8"/>
    <property type="match status" value="1"/>
</dbReference>
<evidence type="ECO:0000256" key="6">
    <source>
        <dbReference type="PROSITE-ProRule" id="PRU01240"/>
    </source>
</evidence>
<reference evidence="9" key="4">
    <citation type="submission" date="2017-11" db="EMBL/GenBank/DDBJ databases">
        <title>Complete genome sequence of Serratia sp. ATCC 39006.</title>
        <authorList>
            <person name="Hampton H.G."/>
            <person name="Jackson S.A."/>
            <person name="Jauregui R."/>
            <person name="Poulter G.T.M."/>
            <person name="Salmond G.P.C."/>
            <person name="Fineran P.C."/>
        </authorList>
    </citation>
    <scope>NUCLEOTIDE SEQUENCE</scope>
    <source>
        <strain evidence="9">ATCC 39006</strain>
    </source>
</reference>
<dbReference type="InterPro" id="IPR050131">
    <property type="entry name" value="Peptidase_S8_subtilisin-like"/>
</dbReference>
<evidence type="ECO:0000313" key="9">
    <source>
        <dbReference type="EMBL" id="AUH06154.1"/>
    </source>
</evidence>
<dbReference type="InterPro" id="IPR023828">
    <property type="entry name" value="Peptidase_S8_Ser-AS"/>
</dbReference>
<dbReference type="EMBL" id="CP025084">
    <property type="protein sequence ID" value="AUH06154.1"/>
    <property type="molecule type" value="Genomic_DNA"/>
</dbReference>
<evidence type="ECO:0000256" key="2">
    <source>
        <dbReference type="ARBA" id="ARBA00022670"/>
    </source>
</evidence>
<evidence type="ECO:0000313" key="11">
    <source>
        <dbReference type="Proteomes" id="UP000233778"/>
    </source>
</evidence>
<dbReference type="AlphaFoldDB" id="A0A2I5TB88"/>